<accession>A0A653CPV8</accession>
<dbReference type="EC" id="1.4.3.4" evidence="3"/>
<organism evidence="6 7">
    <name type="scientific">Callosobruchus maculatus</name>
    <name type="common">Southern cowpea weevil</name>
    <name type="synonym">Pulse bruchid</name>
    <dbReference type="NCBI Taxonomy" id="64391"/>
    <lineage>
        <taxon>Eukaryota</taxon>
        <taxon>Metazoa</taxon>
        <taxon>Ecdysozoa</taxon>
        <taxon>Arthropoda</taxon>
        <taxon>Hexapoda</taxon>
        <taxon>Insecta</taxon>
        <taxon>Pterygota</taxon>
        <taxon>Neoptera</taxon>
        <taxon>Endopterygota</taxon>
        <taxon>Coleoptera</taxon>
        <taxon>Polyphaga</taxon>
        <taxon>Cucujiformia</taxon>
        <taxon>Chrysomeloidea</taxon>
        <taxon>Chrysomelidae</taxon>
        <taxon>Bruchinae</taxon>
        <taxon>Bruchini</taxon>
        <taxon>Callosobruchus</taxon>
    </lineage>
</organism>
<dbReference type="InterPro" id="IPR002937">
    <property type="entry name" value="Amino_oxidase"/>
</dbReference>
<evidence type="ECO:0000256" key="4">
    <source>
        <dbReference type="ARBA" id="ARBA00048448"/>
    </source>
</evidence>
<comment type="subcellular location">
    <subcellularLocation>
        <location evidence="1">Mitochondrion outer membrane</location>
        <topology evidence="1">Single-pass type IV membrane protein</topology>
        <orientation evidence="1">Cytoplasmic side</orientation>
    </subcellularLocation>
</comment>
<proteinExistence type="inferred from homology"/>
<dbReference type="PANTHER" id="PTHR43563:SF14">
    <property type="entry name" value="AMINE OXIDASE"/>
    <property type="match status" value="1"/>
</dbReference>
<dbReference type="Pfam" id="PF01593">
    <property type="entry name" value="Amino_oxidase"/>
    <property type="match status" value="1"/>
</dbReference>
<evidence type="ECO:0000256" key="3">
    <source>
        <dbReference type="ARBA" id="ARBA00012804"/>
    </source>
</evidence>
<keyword evidence="7" id="KW-1185">Reference proteome</keyword>
<comment type="similarity">
    <text evidence="2">Belongs to the flavin monoamine oxidase family.</text>
</comment>
<dbReference type="PANTHER" id="PTHR43563">
    <property type="entry name" value="AMINE OXIDASE"/>
    <property type="match status" value="1"/>
</dbReference>
<dbReference type="Proteomes" id="UP000410492">
    <property type="component" value="Unassembled WGS sequence"/>
</dbReference>
<evidence type="ECO:0000256" key="1">
    <source>
        <dbReference type="ARBA" id="ARBA00004362"/>
    </source>
</evidence>
<dbReference type="AlphaFoldDB" id="A0A653CPV8"/>
<dbReference type="EMBL" id="CAACVG010008324">
    <property type="protein sequence ID" value="VEN49297.1"/>
    <property type="molecule type" value="Genomic_DNA"/>
</dbReference>
<dbReference type="SUPFAM" id="SSF54373">
    <property type="entry name" value="FAD-linked reductases, C-terminal domain"/>
    <property type="match status" value="1"/>
</dbReference>
<gene>
    <name evidence="6" type="ORF">CALMAC_LOCUS10458</name>
</gene>
<evidence type="ECO:0000256" key="2">
    <source>
        <dbReference type="ARBA" id="ARBA00005995"/>
    </source>
</evidence>
<evidence type="ECO:0000313" key="7">
    <source>
        <dbReference type="Proteomes" id="UP000410492"/>
    </source>
</evidence>
<name>A0A653CPV8_CALMS</name>
<dbReference type="GO" id="GO:0097621">
    <property type="term" value="F:monoamine oxidase activity"/>
    <property type="evidence" value="ECO:0007669"/>
    <property type="project" value="UniProtKB-EC"/>
</dbReference>
<dbReference type="GO" id="GO:0005741">
    <property type="term" value="C:mitochondrial outer membrane"/>
    <property type="evidence" value="ECO:0007669"/>
    <property type="project" value="UniProtKB-SubCell"/>
</dbReference>
<comment type="catalytic activity">
    <reaction evidence="4">
        <text>a secondary aliphatic amine + O2 + H2O = a primary amine + an aldehyde + H2O2</text>
        <dbReference type="Rhea" id="RHEA:26414"/>
        <dbReference type="ChEBI" id="CHEBI:15377"/>
        <dbReference type="ChEBI" id="CHEBI:15379"/>
        <dbReference type="ChEBI" id="CHEBI:16240"/>
        <dbReference type="ChEBI" id="CHEBI:17478"/>
        <dbReference type="ChEBI" id="CHEBI:58855"/>
        <dbReference type="ChEBI" id="CHEBI:65296"/>
        <dbReference type="EC" id="1.4.3.4"/>
    </reaction>
</comment>
<reference evidence="6 7" key="1">
    <citation type="submission" date="2019-01" db="EMBL/GenBank/DDBJ databases">
        <authorList>
            <person name="Sayadi A."/>
        </authorList>
    </citation>
    <scope>NUCLEOTIDE SEQUENCE [LARGE SCALE GENOMIC DNA]</scope>
</reference>
<evidence type="ECO:0000313" key="6">
    <source>
        <dbReference type="EMBL" id="VEN49297.1"/>
    </source>
</evidence>
<dbReference type="OrthoDB" id="7777654at2759"/>
<dbReference type="InterPro" id="IPR036188">
    <property type="entry name" value="FAD/NAD-bd_sf"/>
</dbReference>
<protein>
    <recommendedName>
        <fullName evidence="3">monoamine oxidase</fullName>
        <ecNumber evidence="3">1.4.3.4</ecNumber>
    </recommendedName>
</protein>
<evidence type="ECO:0000259" key="5">
    <source>
        <dbReference type="Pfam" id="PF01593"/>
    </source>
</evidence>
<feature type="domain" description="Amine oxidase" evidence="5">
    <location>
        <begin position="40"/>
        <end position="197"/>
    </location>
</feature>
<dbReference type="InterPro" id="IPR050703">
    <property type="entry name" value="Flavin_MAO"/>
</dbReference>
<dbReference type="Gene3D" id="3.50.50.60">
    <property type="entry name" value="FAD/NAD(P)-binding domain"/>
    <property type="match status" value="1"/>
</dbReference>
<sequence>MVSEKGTNRYRIKVSSGRTSILSIKVSIIMIRYFQQTHKNLCEKLAEKIDPTIIFLGEPVLKIGVSKKFVKVVTIYDCLYCHALIAAIPPADLMKVKFKPNLPSNIVESVYYTISRNVTTFIATYQEEFWRQRGFTGEVYVFDKQCSEGPIVICSGLTPEKPALKQIYKDVVLNQLKTYFGKEALHPLDYYEKTWRQHESLMPVWEVNNCEYIDCFRLPAGSMLRN</sequence>